<dbReference type="GO" id="GO:0030286">
    <property type="term" value="C:dynein complex"/>
    <property type="evidence" value="ECO:0007669"/>
    <property type="project" value="InterPro"/>
</dbReference>
<sequence length="177" mass="19673">MAVLQDTLVNNKNKKGDLENQVDLCSKKLVRAKQLIESLGGEKDRWTEMAHKLGIQYENLTGDVLISSGVVAYLGAFTSVYRDDAIKEWRELCIAEKIPCSDNFALAGVLGDPVKIRAWNIAGLPSDSFSIDNGIIIANSTRWPLLIDPQGQANKWIKNMEKSNNLHVIKLTDSDFV</sequence>
<evidence type="ECO:0000259" key="2">
    <source>
        <dbReference type="Pfam" id="PF12781"/>
    </source>
</evidence>
<dbReference type="PANTHER" id="PTHR22878">
    <property type="entry name" value="DYNEIN HEAVY CHAIN 6, AXONEMAL-LIKE-RELATED"/>
    <property type="match status" value="1"/>
</dbReference>
<dbReference type="GO" id="GO:0051959">
    <property type="term" value="F:dynein light intermediate chain binding"/>
    <property type="evidence" value="ECO:0007669"/>
    <property type="project" value="InterPro"/>
</dbReference>
<evidence type="ECO:0000259" key="1">
    <source>
        <dbReference type="Pfam" id="PF12777"/>
    </source>
</evidence>
<dbReference type="PANTHER" id="PTHR22878:SF66">
    <property type="entry name" value="DYNEIN AXONEMAL HEAVY CHAIN 7"/>
    <property type="match status" value="1"/>
</dbReference>
<dbReference type="InterPro" id="IPR027417">
    <property type="entry name" value="P-loop_NTPase"/>
</dbReference>
<dbReference type="Gene3D" id="1.20.920.20">
    <property type="match status" value="1"/>
</dbReference>
<gene>
    <name evidence="3" type="ORF">GSOID_T00001613001</name>
</gene>
<dbReference type="InterPro" id="IPR035706">
    <property type="entry name" value="AAA_9"/>
</dbReference>
<reference evidence="3" key="1">
    <citation type="journal article" date="2010" name="Science">
        <title>Plasticity of animal genome architecture unmasked by rapid evolution of a pelagic tunicate.</title>
        <authorList>
            <person name="Denoeud F."/>
            <person name="Henriet S."/>
            <person name="Mungpakdee S."/>
            <person name="Aury J.M."/>
            <person name="Da Silva C."/>
            <person name="Brinkmann H."/>
            <person name="Mikhaleva J."/>
            <person name="Olsen L.C."/>
            <person name="Jubin C."/>
            <person name="Canestro C."/>
            <person name="Bouquet J.M."/>
            <person name="Danks G."/>
            <person name="Poulain J."/>
            <person name="Campsteijn C."/>
            <person name="Adamski M."/>
            <person name="Cross I."/>
            <person name="Yadetie F."/>
            <person name="Muffato M."/>
            <person name="Louis A."/>
            <person name="Butcher S."/>
            <person name="Tsagkogeorga G."/>
            <person name="Konrad A."/>
            <person name="Singh S."/>
            <person name="Jensen M.F."/>
            <person name="Cong E.H."/>
            <person name="Eikeseth-Otteraa H."/>
            <person name="Noel B."/>
            <person name="Anthouard V."/>
            <person name="Porcel B.M."/>
            <person name="Kachouri-Lafond R."/>
            <person name="Nishino A."/>
            <person name="Ugolini M."/>
            <person name="Chourrout P."/>
            <person name="Nishida H."/>
            <person name="Aasland R."/>
            <person name="Huzurbazar S."/>
            <person name="Westhof E."/>
            <person name="Delsuc F."/>
            <person name="Lehrach H."/>
            <person name="Reinhardt R."/>
            <person name="Weissenbach J."/>
            <person name="Roy S.W."/>
            <person name="Artiguenave F."/>
            <person name="Postlethwait J.H."/>
            <person name="Manak J.R."/>
            <person name="Thompson E.M."/>
            <person name="Jaillon O."/>
            <person name="Du Pasquier L."/>
            <person name="Boudinot P."/>
            <person name="Liberles D.A."/>
            <person name="Volff J.N."/>
            <person name="Philippe H."/>
            <person name="Lenhard B."/>
            <person name="Roest Crollius H."/>
            <person name="Wincker P."/>
            <person name="Chourrout D."/>
        </authorList>
    </citation>
    <scope>NUCLEOTIDE SEQUENCE [LARGE SCALE GENOMIC DNA]</scope>
</reference>
<dbReference type="FunFam" id="3.40.50.300:FF:004788">
    <property type="entry name" value="Uncharacterized protein"/>
    <property type="match status" value="1"/>
</dbReference>
<feature type="non-terminal residue" evidence="3">
    <location>
        <position position="177"/>
    </location>
</feature>
<dbReference type="InParanoid" id="E4Y3Q1"/>
<dbReference type="InterPro" id="IPR024743">
    <property type="entry name" value="Dynein_HC_stalk"/>
</dbReference>
<feature type="domain" description="Dynein heavy chain ATP-binding dynein motor region" evidence="2">
    <location>
        <begin position="117"/>
        <end position="177"/>
    </location>
</feature>
<organism evidence="3">
    <name type="scientific">Oikopleura dioica</name>
    <name type="common">Tunicate</name>
    <dbReference type="NCBI Taxonomy" id="34765"/>
    <lineage>
        <taxon>Eukaryota</taxon>
        <taxon>Metazoa</taxon>
        <taxon>Chordata</taxon>
        <taxon>Tunicata</taxon>
        <taxon>Appendicularia</taxon>
        <taxon>Copelata</taxon>
        <taxon>Oikopleuridae</taxon>
        <taxon>Oikopleura</taxon>
    </lineage>
</organism>
<accession>E4Y3Q1</accession>
<dbReference type="OrthoDB" id="5593012at2759"/>
<dbReference type="AlphaFoldDB" id="E4Y3Q1"/>
<proteinExistence type="predicted"/>
<evidence type="ECO:0000313" key="4">
    <source>
        <dbReference type="Proteomes" id="UP000001307"/>
    </source>
</evidence>
<feature type="domain" description="Dynein heavy chain coiled coil stalk" evidence="1">
    <location>
        <begin position="20"/>
        <end position="89"/>
    </location>
</feature>
<dbReference type="GO" id="GO:0007018">
    <property type="term" value="P:microtubule-based movement"/>
    <property type="evidence" value="ECO:0007669"/>
    <property type="project" value="InterPro"/>
</dbReference>
<name>E4Y3Q1_OIKDI</name>
<dbReference type="Proteomes" id="UP000001307">
    <property type="component" value="Unassembled WGS sequence"/>
</dbReference>
<keyword evidence="4" id="KW-1185">Reference proteome</keyword>
<evidence type="ECO:0000313" key="3">
    <source>
        <dbReference type="EMBL" id="CBY16447.1"/>
    </source>
</evidence>
<dbReference type="Gene3D" id="3.40.50.300">
    <property type="entry name" value="P-loop containing nucleotide triphosphate hydrolases"/>
    <property type="match status" value="1"/>
</dbReference>
<evidence type="ECO:0008006" key="5">
    <source>
        <dbReference type="Google" id="ProtNLM"/>
    </source>
</evidence>
<protein>
    <recommendedName>
        <fullName evidence="5">Dynein heavy chain ATP-binding dynein motor region domain-containing protein</fullName>
    </recommendedName>
</protein>
<dbReference type="Pfam" id="PF12777">
    <property type="entry name" value="MT"/>
    <property type="match status" value="1"/>
</dbReference>
<dbReference type="InterPro" id="IPR026983">
    <property type="entry name" value="DHC"/>
</dbReference>
<dbReference type="Pfam" id="PF12781">
    <property type="entry name" value="AAA_9"/>
    <property type="match status" value="1"/>
</dbReference>
<dbReference type="EMBL" id="FN654226">
    <property type="protein sequence ID" value="CBY16447.1"/>
    <property type="molecule type" value="Genomic_DNA"/>
</dbReference>
<dbReference type="GO" id="GO:0045505">
    <property type="term" value="F:dynein intermediate chain binding"/>
    <property type="evidence" value="ECO:0007669"/>
    <property type="project" value="InterPro"/>
</dbReference>